<evidence type="ECO:0000256" key="6">
    <source>
        <dbReference type="ARBA" id="ARBA00023136"/>
    </source>
</evidence>
<protein>
    <submittedName>
        <fullName evidence="8">Type III secretion system protein S</fullName>
    </submittedName>
</protein>
<dbReference type="STRING" id="1561003.Ark11_0205"/>
<keyword evidence="9" id="KW-1185">Reference proteome</keyword>
<dbReference type="Proteomes" id="UP000198651">
    <property type="component" value="Chromosome I"/>
</dbReference>
<keyword evidence="4 7" id="KW-0812">Transmembrane</keyword>
<dbReference type="InterPro" id="IPR006306">
    <property type="entry name" value="T3SS_HrpO"/>
</dbReference>
<dbReference type="NCBIfam" id="TIGR01403">
    <property type="entry name" value="fliQ_rel_III"/>
    <property type="match status" value="1"/>
</dbReference>
<accession>A0A0S4M433</accession>
<evidence type="ECO:0000256" key="4">
    <source>
        <dbReference type="ARBA" id="ARBA00022692"/>
    </source>
</evidence>
<dbReference type="GO" id="GO:0005886">
    <property type="term" value="C:plasma membrane"/>
    <property type="evidence" value="ECO:0007669"/>
    <property type="project" value="UniProtKB-SubCell"/>
</dbReference>
<dbReference type="InterPro" id="IPR002191">
    <property type="entry name" value="Bac_export_3"/>
</dbReference>
<evidence type="ECO:0000313" key="8">
    <source>
        <dbReference type="EMBL" id="CUT17062.1"/>
    </source>
</evidence>
<sequence>MENGSSLSHYVMQALYIMLLISMPPIVVASVVGVLVSIFQALTQIQEQTLSFAIKLVAVGACLFYTSGWMGTIVYRFAVEMFNNLPVLIK</sequence>
<keyword evidence="6 7" id="KW-0472">Membrane</keyword>
<evidence type="ECO:0000256" key="1">
    <source>
        <dbReference type="ARBA" id="ARBA00004651"/>
    </source>
</evidence>
<keyword evidence="3" id="KW-1003">Cell membrane</keyword>
<organism evidence="8 9">
    <name type="scientific">Candidatus Ichthyocystis hellenicum</name>
    <dbReference type="NCBI Taxonomy" id="1561003"/>
    <lineage>
        <taxon>Bacteria</taxon>
        <taxon>Pseudomonadati</taxon>
        <taxon>Pseudomonadota</taxon>
        <taxon>Betaproteobacteria</taxon>
        <taxon>Burkholderiales</taxon>
        <taxon>Candidatus Ichthyocystis</taxon>
    </lineage>
</organism>
<dbReference type="EMBL" id="LN906597">
    <property type="protein sequence ID" value="CUT17062.1"/>
    <property type="molecule type" value="Genomic_DNA"/>
</dbReference>
<dbReference type="PANTHER" id="PTHR34040">
    <property type="entry name" value="FLAGELLAR BIOSYNTHETIC PROTEIN FLIQ"/>
    <property type="match status" value="1"/>
</dbReference>
<feature type="transmembrane region" description="Helical" evidence="7">
    <location>
        <begin position="54"/>
        <end position="78"/>
    </location>
</feature>
<dbReference type="PIRSF" id="PIRSF004669">
    <property type="entry name" value="FliQ"/>
    <property type="match status" value="1"/>
</dbReference>
<dbReference type="Pfam" id="PF01313">
    <property type="entry name" value="Bac_export_3"/>
    <property type="match status" value="1"/>
</dbReference>
<dbReference type="PRINTS" id="PR00952">
    <property type="entry name" value="TYPE3IMQPROT"/>
</dbReference>
<dbReference type="OrthoDB" id="9806440at2"/>
<reference evidence="9" key="1">
    <citation type="submission" date="2015-11" db="EMBL/GenBank/DDBJ databases">
        <authorList>
            <person name="Seth-Smith H.M.B."/>
        </authorList>
    </citation>
    <scope>NUCLEOTIDE SEQUENCE [LARGE SCALE GENOMIC DNA]</scope>
    <source>
        <strain evidence="9">2013Ark11</strain>
    </source>
</reference>
<evidence type="ECO:0000256" key="2">
    <source>
        <dbReference type="ARBA" id="ARBA00006156"/>
    </source>
</evidence>
<feature type="transmembrane region" description="Helical" evidence="7">
    <location>
        <begin position="15"/>
        <end position="42"/>
    </location>
</feature>
<gene>
    <name evidence="8" type="ORF">Ark11_0205</name>
</gene>
<dbReference type="RefSeq" id="WP_092342671.1">
    <property type="nucleotide sequence ID" value="NZ_FLSL01000115.1"/>
</dbReference>
<dbReference type="GO" id="GO:0009306">
    <property type="term" value="P:protein secretion"/>
    <property type="evidence" value="ECO:0007669"/>
    <property type="project" value="InterPro"/>
</dbReference>
<comment type="subcellular location">
    <subcellularLocation>
        <location evidence="1">Cell membrane</location>
        <topology evidence="1">Multi-pass membrane protein</topology>
    </subcellularLocation>
</comment>
<evidence type="ECO:0000256" key="5">
    <source>
        <dbReference type="ARBA" id="ARBA00022989"/>
    </source>
</evidence>
<dbReference type="AlphaFoldDB" id="A0A0S4M433"/>
<evidence type="ECO:0000256" key="7">
    <source>
        <dbReference type="SAM" id="Phobius"/>
    </source>
</evidence>
<keyword evidence="5 7" id="KW-1133">Transmembrane helix</keyword>
<comment type="similarity">
    <text evidence="2">Belongs to the FliQ/MopD/SpaQ family.</text>
</comment>
<dbReference type="PATRIC" id="fig|1561003.3.peg.205"/>
<evidence type="ECO:0000256" key="3">
    <source>
        <dbReference type="ARBA" id="ARBA00022475"/>
    </source>
</evidence>
<evidence type="ECO:0000313" key="9">
    <source>
        <dbReference type="Proteomes" id="UP000198651"/>
    </source>
</evidence>
<dbReference type="PANTHER" id="PTHR34040:SF2">
    <property type="entry name" value="FLAGELLAR BIOSYNTHETIC PROTEIN FLIQ"/>
    <property type="match status" value="1"/>
</dbReference>
<proteinExistence type="inferred from homology"/>
<name>A0A0S4M433_9BURK</name>